<name>A0ABV0Y8I5_9TELE</name>
<protein>
    <recommendedName>
        <fullName evidence="3">Secreted protein</fullName>
    </recommendedName>
</protein>
<dbReference type="EMBL" id="JAHRIP010028212">
    <property type="protein sequence ID" value="MEQ2290094.1"/>
    <property type="molecule type" value="Genomic_DNA"/>
</dbReference>
<accession>A0ABV0Y8I5</accession>
<dbReference type="Proteomes" id="UP001469553">
    <property type="component" value="Unassembled WGS sequence"/>
</dbReference>
<organism evidence="1 2">
    <name type="scientific">Ameca splendens</name>
    <dbReference type="NCBI Taxonomy" id="208324"/>
    <lineage>
        <taxon>Eukaryota</taxon>
        <taxon>Metazoa</taxon>
        <taxon>Chordata</taxon>
        <taxon>Craniata</taxon>
        <taxon>Vertebrata</taxon>
        <taxon>Euteleostomi</taxon>
        <taxon>Actinopterygii</taxon>
        <taxon>Neopterygii</taxon>
        <taxon>Teleostei</taxon>
        <taxon>Neoteleostei</taxon>
        <taxon>Acanthomorphata</taxon>
        <taxon>Ovalentaria</taxon>
        <taxon>Atherinomorphae</taxon>
        <taxon>Cyprinodontiformes</taxon>
        <taxon>Goodeidae</taxon>
        <taxon>Ameca</taxon>
    </lineage>
</organism>
<proteinExistence type="predicted"/>
<evidence type="ECO:0000313" key="1">
    <source>
        <dbReference type="EMBL" id="MEQ2290094.1"/>
    </source>
</evidence>
<sequence>MQMCVCLYVTPISFLIALSIARLSWHTVLYQYKKKNQALPRCVGETFTPSLSTLTSPGGRKNFVPACFSSAHIICAFNINPVYCSSGSGKQNGSLSISVGLGPDFF</sequence>
<reference evidence="1 2" key="1">
    <citation type="submission" date="2021-06" db="EMBL/GenBank/DDBJ databases">
        <authorList>
            <person name="Palmer J.M."/>
        </authorList>
    </citation>
    <scope>NUCLEOTIDE SEQUENCE [LARGE SCALE GENOMIC DNA]</scope>
    <source>
        <strain evidence="1 2">AS_MEX2019</strain>
        <tissue evidence="1">Muscle</tissue>
    </source>
</reference>
<comment type="caution">
    <text evidence="1">The sequence shown here is derived from an EMBL/GenBank/DDBJ whole genome shotgun (WGS) entry which is preliminary data.</text>
</comment>
<keyword evidence="2" id="KW-1185">Reference proteome</keyword>
<evidence type="ECO:0000313" key="2">
    <source>
        <dbReference type="Proteomes" id="UP001469553"/>
    </source>
</evidence>
<gene>
    <name evidence="1" type="ORF">AMECASPLE_039874</name>
</gene>
<evidence type="ECO:0008006" key="3">
    <source>
        <dbReference type="Google" id="ProtNLM"/>
    </source>
</evidence>